<evidence type="ECO:0000313" key="2">
    <source>
        <dbReference type="Proteomes" id="UP001055811"/>
    </source>
</evidence>
<organism evidence="1 2">
    <name type="scientific">Cichorium intybus</name>
    <name type="common">Chicory</name>
    <dbReference type="NCBI Taxonomy" id="13427"/>
    <lineage>
        <taxon>Eukaryota</taxon>
        <taxon>Viridiplantae</taxon>
        <taxon>Streptophyta</taxon>
        <taxon>Embryophyta</taxon>
        <taxon>Tracheophyta</taxon>
        <taxon>Spermatophyta</taxon>
        <taxon>Magnoliopsida</taxon>
        <taxon>eudicotyledons</taxon>
        <taxon>Gunneridae</taxon>
        <taxon>Pentapetalae</taxon>
        <taxon>asterids</taxon>
        <taxon>campanulids</taxon>
        <taxon>Asterales</taxon>
        <taxon>Asteraceae</taxon>
        <taxon>Cichorioideae</taxon>
        <taxon>Cichorieae</taxon>
        <taxon>Cichoriinae</taxon>
        <taxon>Cichorium</taxon>
    </lineage>
</organism>
<evidence type="ECO:0000313" key="1">
    <source>
        <dbReference type="EMBL" id="KAI3789819.1"/>
    </source>
</evidence>
<reference evidence="1 2" key="2">
    <citation type="journal article" date="2022" name="Mol. Ecol. Resour.">
        <title>The genomes of chicory, endive, great burdock and yacon provide insights into Asteraceae paleo-polyploidization history and plant inulin production.</title>
        <authorList>
            <person name="Fan W."/>
            <person name="Wang S."/>
            <person name="Wang H."/>
            <person name="Wang A."/>
            <person name="Jiang F."/>
            <person name="Liu H."/>
            <person name="Zhao H."/>
            <person name="Xu D."/>
            <person name="Zhang Y."/>
        </authorList>
    </citation>
    <scope>NUCLEOTIDE SEQUENCE [LARGE SCALE GENOMIC DNA]</scope>
    <source>
        <strain evidence="2">cv. Punajuju</strain>
        <tissue evidence="1">Leaves</tissue>
    </source>
</reference>
<dbReference type="Proteomes" id="UP001055811">
    <property type="component" value="Linkage Group LG01"/>
</dbReference>
<accession>A0ACB9H1S8</accession>
<sequence>MNHITKAHFYILPFLIFSSCFINIVSIVASKDKCKHKSASTTDEVPILGGPIVDDVNGPWFCVAGWV</sequence>
<comment type="caution">
    <text evidence="1">The sequence shown here is derived from an EMBL/GenBank/DDBJ whole genome shotgun (WGS) entry which is preliminary data.</text>
</comment>
<proteinExistence type="predicted"/>
<name>A0ACB9H1S8_CICIN</name>
<gene>
    <name evidence="1" type="ORF">L2E82_02623</name>
</gene>
<keyword evidence="2" id="KW-1185">Reference proteome</keyword>
<reference evidence="2" key="1">
    <citation type="journal article" date="2022" name="Mol. Ecol. Resour.">
        <title>The genomes of chicory, endive, great burdock and yacon provide insights into Asteraceae palaeo-polyploidization history and plant inulin production.</title>
        <authorList>
            <person name="Fan W."/>
            <person name="Wang S."/>
            <person name="Wang H."/>
            <person name="Wang A."/>
            <person name="Jiang F."/>
            <person name="Liu H."/>
            <person name="Zhao H."/>
            <person name="Xu D."/>
            <person name="Zhang Y."/>
        </authorList>
    </citation>
    <scope>NUCLEOTIDE SEQUENCE [LARGE SCALE GENOMIC DNA]</scope>
    <source>
        <strain evidence="2">cv. Punajuju</strain>
    </source>
</reference>
<protein>
    <submittedName>
        <fullName evidence="1">Uncharacterized protein</fullName>
    </submittedName>
</protein>
<dbReference type="EMBL" id="CM042009">
    <property type="protein sequence ID" value="KAI3789819.1"/>
    <property type="molecule type" value="Genomic_DNA"/>
</dbReference>